<name>A0A412B3W2_9FIRM</name>
<dbReference type="PANTHER" id="PTHR11927:SF9">
    <property type="entry name" value="L-FUCOSYLTRANSFERASE"/>
    <property type="match status" value="1"/>
</dbReference>
<dbReference type="InterPro" id="IPR002516">
    <property type="entry name" value="Glyco_trans_11"/>
</dbReference>
<dbReference type="AlphaFoldDB" id="A0A412B3W2"/>
<dbReference type="GO" id="GO:0016020">
    <property type="term" value="C:membrane"/>
    <property type="evidence" value="ECO:0007669"/>
    <property type="project" value="InterPro"/>
</dbReference>
<dbReference type="EMBL" id="QRTF01000029">
    <property type="protein sequence ID" value="RGQ47005.1"/>
    <property type="molecule type" value="Genomic_DNA"/>
</dbReference>
<evidence type="ECO:0000313" key="3">
    <source>
        <dbReference type="EMBL" id="RGQ47005.1"/>
    </source>
</evidence>
<dbReference type="Pfam" id="PF01531">
    <property type="entry name" value="Glyco_transf_11"/>
    <property type="match status" value="1"/>
</dbReference>
<keyword evidence="1 3" id="KW-0328">Glycosyltransferase</keyword>
<keyword evidence="2 3" id="KW-0808">Transferase</keyword>
<dbReference type="CDD" id="cd11301">
    <property type="entry name" value="Fut1_Fut2_like"/>
    <property type="match status" value="1"/>
</dbReference>
<dbReference type="RefSeq" id="WP_118111158.1">
    <property type="nucleotide sequence ID" value="NZ_QRTF01000029.1"/>
</dbReference>
<reference evidence="3 4" key="1">
    <citation type="submission" date="2018-08" db="EMBL/GenBank/DDBJ databases">
        <title>A genome reference for cultivated species of the human gut microbiota.</title>
        <authorList>
            <person name="Zou Y."/>
            <person name="Xue W."/>
            <person name="Luo G."/>
        </authorList>
    </citation>
    <scope>NUCLEOTIDE SEQUENCE [LARGE SCALE GENOMIC DNA]</scope>
    <source>
        <strain evidence="3 4">AF28-15</strain>
    </source>
</reference>
<protein>
    <submittedName>
        <fullName evidence="3">Alpha-1,2-fucosyltransferase</fullName>
    </submittedName>
</protein>
<proteinExistence type="predicted"/>
<evidence type="ECO:0000313" key="4">
    <source>
        <dbReference type="Proteomes" id="UP000283738"/>
    </source>
</evidence>
<dbReference type="PANTHER" id="PTHR11927">
    <property type="entry name" value="GALACTOSIDE 2-L-FUCOSYLTRANSFERASE"/>
    <property type="match status" value="1"/>
</dbReference>
<dbReference type="GO" id="GO:0005975">
    <property type="term" value="P:carbohydrate metabolic process"/>
    <property type="evidence" value="ECO:0007669"/>
    <property type="project" value="InterPro"/>
</dbReference>
<comment type="caution">
    <text evidence="3">The sequence shown here is derived from an EMBL/GenBank/DDBJ whole genome shotgun (WGS) entry which is preliminary data.</text>
</comment>
<evidence type="ECO:0000256" key="1">
    <source>
        <dbReference type="ARBA" id="ARBA00022676"/>
    </source>
</evidence>
<sequence length="325" mass="38761">MKVVAMAGGLGSQMFKYAFYLNIKNNNHDECYIDTAPYDKIAMWNGYELKHIFGIEAPDFRSFYSAKQIQQLIDFPGSYRLFAMNLMHEKAPSEPLIYYDHGQRGKYSDYYSVLGKLRRKAREVKKNCWDGRIHKEDCHIERYPKDYLKESGNIYYDEFNHTSDEYFRGMKERLIQEFDFPEFMDKNNKTISQKMLQEESVAIHVRRGDHMYDNGDLFGSGYFNKSVRYVKSNINNPIFYVFSDEIHWCKDNLGELGLNEQDEIYFVDWNTQLESYRDMQLMTYCKHNIIAISSFSWWGYYLSKHKKDKIVCAPKGYWFEVGSHF</sequence>
<dbReference type="Proteomes" id="UP000283738">
    <property type="component" value="Unassembled WGS sequence"/>
</dbReference>
<accession>A0A412B3W2</accession>
<dbReference type="GO" id="GO:0008107">
    <property type="term" value="F:galactoside 2-alpha-L-fucosyltransferase activity"/>
    <property type="evidence" value="ECO:0007669"/>
    <property type="project" value="InterPro"/>
</dbReference>
<gene>
    <name evidence="3" type="ORF">DWY96_12125</name>
</gene>
<organism evidence="3 4">
    <name type="scientific">Roseburia inulinivorans</name>
    <dbReference type="NCBI Taxonomy" id="360807"/>
    <lineage>
        <taxon>Bacteria</taxon>
        <taxon>Bacillati</taxon>
        <taxon>Bacillota</taxon>
        <taxon>Clostridia</taxon>
        <taxon>Lachnospirales</taxon>
        <taxon>Lachnospiraceae</taxon>
        <taxon>Roseburia</taxon>
    </lineage>
</organism>
<evidence type="ECO:0000256" key="2">
    <source>
        <dbReference type="ARBA" id="ARBA00022679"/>
    </source>
</evidence>